<evidence type="ECO:0000313" key="7">
    <source>
        <dbReference type="Proteomes" id="UP000054498"/>
    </source>
</evidence>
<dbReference type="Pfam" id="PF03366">
    <property type="entry name" value="YEATS"/>
    <property type="match status" value="1"/>
</dbReference>
<feature type="domain" description="YEATS" evidence="5">
    <location>
        <begin position="13"/>
        <end position="160"/>
    </location>
</feature>
<dbReference type="InterPro" id="IPR038704">
    <property type="entry name" value="YEAST_sf"/>
</dbReference>
<organism evidence="6 7">
    <name type="scientific">Monoraphidium neglectum</name>
    <dbReference type="NCBI Taxonomy" id="145388"/>
    <lineage>
        <taxon>Eukaryota</taxon>
        <taxon>Viridiplantae</taxon>
        <taxon>Chlorophyta</taxon>
        <taxon>core chlorophytes</taxon>
        <taxon>Chlorophyceae</taxon>
        <taxon>CS clade</taxon>
        <taxon>Sphaeropleales</taxon>
        <taxon>Selenastraceae</taxon>
        <taxon>Monoraphidium</taxon>
    </lineage>
</organism>
<dbReference type="PANTHER" id="PTHR47573">
    <property type="entry name" value="PROTEIN AF-9 HOMOLOG"/>
    <property type="match status" value="1"/>
</dbReference>
<evidence type="ECO:0000256" key="2">
    <source>
        <dbReference type="ARBA" id="ARBA00023163"/>
    </source>
</evidence>
<dbReference type="Proteomes" id="UP000054498">
    <property type="component" value="Unassembled WGS sequence"/>
</dbReference>
<reference evidence="6 7" key="1">
    <citation type="journal article" date="2013" name="BMC Genomics">
        <title>Reconstruction of the lipid metabolism for the microalga Monoraphidium neglectum from its genome sequence reveals characteristics suitable for biofuel production.</title>
        <authorList>
            <person name="Bogen C."/>
            <person name="Al-Dilaimi A."/>
            <person name="Albersmeier A."/>
            <person name="Wichmann J."/>
            <person name="Grundmann M."/>
            <person name="Rupp O."/>
            <person name="Lauersen K.J."/>
            <person name="Blifernez-Klassen O."/>
            <person name="Kalinowski J."/>
            <person name="Goesmann A."/>
            <person name="Mussgnug J.H."/>
            <person name="Kruse O."/>
        </authorList>
    </citation>
    <scope>NUCLEOTIDE SEQUENCE [LARGE SCALE GENOMIC DNA]</scope>
    <source>
        <strain evidence="6 7">SAG 48.87</strain>
    </source>
</reference>
<keyword evidence="1" id="KW-0805">Transcription regulation</keyword>
<dbReference type="EMBL" id="KK100593">
    <property type="protein sequence ID" value="KIZ04869.1"/>
    <property type="molecule type" value="Genomic_DNA"/>
</dbReference>
<evidence type="ECO:0000256" key="1">
    <source>
        <dbReference type="ARBA" id="ARBA00023015"/>
    </source>
</evidence>
<dbReference type="GeneID" id="25735963"/>
<evidence type="ECO:0000256" key="3">
    <source>
        <dbReference type="ARBA" id="ARBA00023242"/>
    </source>
</evidence>
<proteinExistence type="predicted"/>
<dbReference type="InterPro" id="IPR055129">
    <property type="entry name" value="YEATS_dom"/>
</dbReference>
<dbReference type="Gene3D" id="2.60.40.1970">
    <property type="entry name" value="YEATS domain"/>
    <property type="match status" value="1"/>
</dbReference>
<evidence type="ECO:0000313" key="6">
    <source>
        <dbReference type="EMBL" id="KIZ04869.1"/>
    </source>
</evidence>
<evidence type="ECO:0000259" key="5">
    <source>
        <dbReference type="PROSITE" id="PS51037"/>
    </source>
</evidence>
<dbReference type="OrthoDB" id="16041at2759"/>
<dbReference type="GO" id="GO:0005634">
    <property type="term" value="C:nucleus"/>
    <property type="evidence" value="ECO:0007669"/>
    <property type="project" value="UniProtKB-SubCell"/>
</dbReference>
<accession>A0A0D2LDT6</accession>
<protein>
    <recommendedName>
        <fullName evidence="5">YEATS domain-containing protein</fullName>
    </recommendedName>
</protein>
<sequence>MADYYQAAPTATRLRNTEYVYPVVIGTIAFALGKKATDTATHRWTAYVRGANNEDLSPLIQKVTFNLHASFNNPQRIIHAPPFELTEEGWGEFEMSIVLHFQPDAQEGPIEVFHHLRLYEEGEPQGLPLPANKKPVISEQYEELVFSEPHEAFYRRLMSTPQRALQARVPSIIGPHAGRPENEAAELQLINEARQRVAQAVATVKNAAAIEQQAAQQAAQAAAAAAAAAAQGVITHGQPMGM</sequence>
<evidence type="ECO:0000256" key="4">
    <source>
        <dbReference type="PROSITE-ProRule" id="PRU00376"/>
    </source>
</evidence>
<keyword evidence="3 4" id="KW-0539">Nucleus</keyword>
<keyword evidence="2" id="KW-0804">Transcription</keyword>
<dbReference type="GO" id="GO:0006355">
    <property type="term" value="P:regulation of DNA-templated transcription"/>
    <property type="evidence" value="ECO:0007669"/>
    <property type="project" value="InterPro"/>
</dbReference>
<dbReference type="AlphaFoldDB" id="A0A0D2LDT6"/>
<dbReference type="STRING" id="145388.A0A0D2LDT6"/>
<dbReference type="RefSeq" id="XP_013903888.1">
    <property type="nucleotide sequence ID" value="XM_014048434.1"/>
</dbReference>
<comment type="subcellular location">
    <subcellularLocation>
        <location evidence="4">Nucleus</location>
    </subcellularLocation>
</comment>
<name>A0A0D2LDT6_9CHLO</name>
<dbReference type="InterPro" id="IPR005033">
    <property type="entry name" value="YEATS"/>
</dbReference>
<dbReference type="KEGG" id="mng:MNEG_3085"/>
<gene>
    <name evidence="6" type="ORF">MNEG_3085</name>
</gene>
<dbReference type="CDD" id="cd16910">
    <property type="entry name" value="YEATS_TFIID14_like"/>
    <property type="match status" value="1"/>
</dbReference>
<dbReference type="PROSITE" id="PS51037">
    <property type="entry name" value="YEATS"/>
    <property type="match status" value="1"/>
</dbReference>
<dbReference type="PANTHER" id="PTHR47573:SF1">
    <property type="entry name" value="PROTEIN AF-9 HOMOLOG"/>
    <property type="match status" value="1"/>
</dbReference>
<keyword evidence="7" id="KW-1185">Reference proteome</keyword>